<dbReference type="Proteomes" id="UP000177171">
    <property type="component" value="Unassembled WGS sequence"/>
</dbReference>
<dbReference type="EMBL" id="MHQY01000015">
    <property type="protein sequence ID" value="OHA13930.1"/>
    <property type="molecule type" value="Genomic_DNA"/>
</dbReference>
<keyword evidence="4 7" id="KW-0689">Ribosomal protein</keyword>
<dbReference type="PANTHER" id="PTHR12899:SF3">
    <property type="entry name" value="LARGE RIBOSOMAL SUBUNIT PROTEIN UL18M"/>
    <property type="match status" value="1"/>
</dbReference>
<accession>A0A1G2LQM2</accession>
<dbReference type="InterPro" id="IPR005484">
    <property type="entry name" value="Ribosomal_uL18_bac/plant/anim"/>
</dbReference>
<dbReference type="InterPro" id="IPR004389">
    <property type="entry name" value="Ribosomal_uL18_bac-type"/>
</dbReference>
<dbReference type="GO" id="GO:0008097">
    <property type="term" value="F:5S rRNA binding"/>
    <property type="evidence" value="ECO:0007669"/>
    <property type="project" value="TreeGrafter"/>
</dbReference>
<dbReference type="PANTHER" id="PTHR12899">
    <property type="entry name" value="39S RIBOSOMAL PROTEIN L18, MITOCHONDRIAL"/>
    <property type="match status" value="1"/>
</dbReference>
<dbReference type="HAMAP" id="MF_01337_B">
    <property type="entry name" value="Ribosomal_uL18_B"/>
    <property type="match status" value="1"/>
</dbReference>
<evidence type="ECO:0000313" key="8">
    <source>
        <dbReference type="EMBL" id="OHA13930.1"/>
    </source>
</evidence>
<comment type="function">
    <text evidence="7">This is one of the proteins that bind and probably mediate the attachment of the 5S RNA into the large ribosomal subunit, where it forms part of the central protuberance.</text>
</comment>
<dbReference type="AlphaFoldDB" id="A0A1G2LQM2"/>
<keyword evidence="3 7" id="KW-0694">RNA-binding</keyword>
<dbReference type="CDD" id="cd00432">
    <property type="entry name" value="Ribosomal_L18_L5e"/>
    <property type="match status" value="1"/>
</dbReference>
<dbReference type="Gene3D" id="3.30.420.100">
    <property type="match status" value="1"/>
</dbReference>
<comment type="similarity">
    <text evidence="1 7">Belongs to the universal ribosomal protein uL18 family.</text>
</comment>
<name>A0A1G2LQM2_9BACT</name>
<evidence type="ECO:0000256" key="4">
    <source>
        <dbReference type="ARBA" id="ARBA00022980"/>
    </source>
</evidence>
<dbReference type="GO" id="GO:0003735">
    <property type="term" value="F:structural constituent of ribosome"/>
    <property type="evidence" value="ECO:0007669"/>
    <property type="project" value="InterPro"/>
</dbReference>
<dbReference type="FunFam" id="3.30.420.100:FF:000001">
    <property type="entry name" value="50S ribosomal protein L18"/>
    <property type="match status" value="1"/>
</dbReference>
<reference evidence="8 9" key="1">
    <citation type="journal article" date="2016" name="Nat. Commun.">
        <title>Thousands of microbial genomes shed light on interconnected biogeochemical processes in an aquifer system.</title>
        <authorList>
            <person name="Anantharaman K."/>
            <person name="Brown C.T."/>
            <person name="Hug L.A."/>
            <person name="Sharon I."/>
            <person name="Castelle C.J."/>
            <person name="Probst A.J."/>
            <person name="Thomas B.C."/>
            <person name="Singh A."/>
            <person name="Wilkins M.J."/>
            <person name="Karaoz U."/>
            <person name="Brodie E.L."/>
            <person name="Williams K.H."/>
            <person name="Hubbard S.S."/>
            <person name="Banfield J.F."/>
        </authorList>
    </citation>
    <scope>NUCLEOTIDE SEQUENCE [LARGE SCALE GENOMIC DNA]</scope>
</reference>
<dbReference type="NCBIfam" id="TIGR00060">
    <property type="entry name" value="L18_bact"/>
    <property type="match status" value="1"/>
</dbReference>
<evidence type="ECO:0000256" key="1">
    <source>
        <dbReference type="ARBA" id="ARBA00007116"/>
    </source>
</evidence>
<protein>
    <recommendedName>
        <fullName evidence="6 7">Large ribosomal subunit protein uL18</fullName>
    </recommendedName>
</protein>
<evidence type="ECO:0000256" key="6">
    <source>
        <dbReference type="ARBA" id="ARBA00035197"/>
    </source>
</evidence>
<comment type="subunit">
    <text evidence="7">Part of the 50S ribosomal subunit; part of the 5S rRNA/L5/L18/L25 subcomplex. Contacts the 5S and 23S rRNAs.</text>
</comment>
<gene>
    <name evidence="7" type="primary">rplR</name>
    <name evidence="8" type="ORF">A3G49_01680</name>
</gene>
<evidence type="ECO:0000256" key="2">
    <source>
        <dbReference type="ARBA" id="ARBA00022730"/>
    </source>
</evidence>
<dbReference type="GO" id="GO:0022625">
    <property type="term" value="C:cytosolic large ribosomal subunit"/>
    <property type="evidence" value="ECO:0007669"/>
    <property type="project" value="TreeGrafter"/>
</dbReference>
<dbReference type="InterPro" id="IPR057268">
    <property type="entry name" value="Ribosomal_L18"/>
</dbReference>
<evidence type="ECO:0000256" key="7">
    <source>
        <dbReference type="HAMAP-Rule" id="MF_01337"/>
    </source>
</evidence>
<dbReference type="GO" id="GO:0006412">
    <property type="term" value="P:translation"/>
    <property type="evidence" value="ECO:0007669"/>
    <property type="project" value="UniProtKB-UniRule"/>
</dbReference>
<dbReference type="SUPFAM" id="SSF53137">
    <property type="entry name" value="Translational machinery components"/>
    <property type="match status" value="1"/>
</dbReference>
<evidence type="ECO:0000313" key="9">
    <source>
        <dbReference type="Proteomes" id="UP000177171"/>
    </source>
</evidence>
<keyword evidence="2 7" id="KW-0699">rRNA-binding</keyword>
<dbReference type="Pfam" id="PF00861">
    <property type="entry name" value="Ribosomal_L18p"/>
    <property type="match status" value="1"/>
</dbReference>
<proteinExistence type="inferred from homology"/>
<organism evidence="8 9">
    <name type="scientific">Candidatus Sungbacteria bacterium RIFCSPLOWO2_12_FULL_41_11</name>
    <dbReference type="NCBI Taxonomy" id="1802286"/>
    <lineage>
        <taxon>Bacteria</taxon>
        <taxon>Candidatus Sungiibacteriota</taxon>
    </lineage>
</organism>
<evidence type="ECO:0000256" key="3">
    <source>
        <dbReference type="ARBA" id="ARBA00022884"/>
    </source>
</evidence>
<sequence length="128" mass="14479">MNRFKSKREKRIRRHNRVRAKIVGTQEKPRFSVFRSNKHLFAQLIDDVSGKTLASFSSMKLGKNKKVKSAKKEEKINDGGRAEKIGTALAEKALYQGLKKVVFDRGGYAYHGNIKKLADAARKGGLKF</sequence>
<comment type="caution">
    <text evidence="8">The sequence shown here is derived from an EMBL/GenBank/DDBJ whole genome shotgun (WGS) entry which is preliminary data.</text>
</comment>
<keyword evidence="5 7" id="KW-0687">Ribonucleoprotein</keyword>
<evidence type="ECO:0000256" key="5">
    <source>
        <dbReference type="ARBA" id="ARBA00023274"/>
    </source>
</evidence>